<dbReference type="Proteomes" id="UP000076842">
    <property type="component" value="Unassembled WGS sequence"/>
</dbReference>
<keyword evidence="2" id="KW-1185">Reference proteome</keyword>
<accession>A0A165JMG3</accession>
<reference evidence="1 2" key="1">
    <citation type="journal article" date="2016" name="Mol. Biol. Evol.">
        <title>Comparative Genomics of Early-Diverging Mushroom-Forming Fungi Provides Insights into the Origins of Lignocellulose Decay Capabilities.</title>
        <authorList>
            <person name="Nagy L.G."/>
            <person name="Riley R."/>
            <person name="Tritt A."/>
            <person name="Adam C."/>
            <person name="Daum C."/>
            <person name="Floudas D."/>
            <person name="Sun H."/>
            <person name="Yadav J.S."/>
            <person name="Pangilinan J."/>
            <person name="Larsson K.H."/>
            <person name="Matsuura K."/>
            <person name="Barry K."/>
            <person name="Labutti K."/>
            <person name="Kuo R."/>
            <person name="Ohm R.A."/>
            <person name="Bhattacharya S.S."/>
            <person name="Shirouzu T."/>
            <person name="Yoshinaga Y."/>
            <person name="Martin F.M."/>
            <person name="Grigoriev I.V."/>
            <person name="Hibbett D.S."/>
        </authorList>
    </citation>
    <scope>NUCLEOTIDE SEQUENCE [LARGE SCALE GENOMIC DNA]</scope>
    <source>
        <strain evidence="1 2">HHB12733</strain>
    </source>
</reference>
<proteinExistence type="predicted"/>
<protein>
    <submittedName>
        <fullName evidence="1">Uncharacterized protein</fullName>
    </submittedName>
</protein>
<evidence type="ECO:0000313" key="1">
    <source>
        <dbReference type="EMBL" id="KZT62035.1"/>
    </source>
</evidence>
<gene>
    <name evidence="1" type="ORF">CALCODRAFT_490593</name>
</gene>
<dbReference type="InParanoid" id="A0A165JMG3"/>
<dbReference type="AlphaFoldDB" id="A0A165JMG3"/>
<evidence type="ECO:0000313" key="2">
    <source>
        <dbReference type="Proteomes" id="UP000076842"/>
    </source>
</evidence>
<name>A0A165JMG3_9BASI</name>
<dbReference type="EMBL" id="KV423919">
    <property type="protein sequence ID" value="KZT62035.1"/>
    <property type="molecule type" value="Genomic_DNA"/>
</dbReference>
<sequence>MPNFPPARQTLHLSTSPAAPSPFAVRRALRVVGKAKCWNPSHYAARGRSMPLGGPCQWDPAALH</sequence>
<organism evidence="1 2">
    <name type="scientific">Calocera cornea HHB12733</name>
    <dbReference type="NCBI Taxonomy" id="1353952"/>
    <lineage>
        <taxon>Eukaryota</taxon>
        <taxon>Fungi</taxon>
        <taxon>Dikarya</taxon>
        <taxon>Basidiomycota</taxon>
        <taxon>Agaricomycotina</taxon>
        <taxon>Dacrymycetes</taxon>
        <taxon>Dacrymycetales</taxon>
        <taxon>Dacrymycetaceae</taxon>
        <taxon>Calocera</taxon>
    </lineage>
</organism>